<name>A0A176S7S6_9GAMM</name>
<keyword evidence="2" id="KW-1185">Reference proteome</keyword>
<organism evidence="1 2">
    <name type="scientific">Candidatus Thiomargarita nelsonii</name>
    <dbReference type="NCBI Taxonomy" id="1003181"/>
    <lineage>
        <taxon>Bacteria</taxon>
        <taxon>Pseudomonadati</taxon>
        <taxon>Pseudomonadota</taxon>
        <taxon>Gammaproteobacteria</taxon>
        <taxon>Thiotrichales</taxon>
        <taxon>Thiotrichaceae</taxon>
        <taxon>Thiomargarita</taxon>
    </lineage>
</organism>
<proteinExistence type="predicted"/>
<dbReference type="EMBL" id="LUTY01000017">
    <property type="protein sequence ID" value="OAD24085.1"/>
    <property type="molecule type" value="Genomic_DNA"/>
</dbReference>
<accession>A0A176S7S6</accession>
<gene>
    <name evidence="1" type="ORF">THIOM_000065</name>
</gene>
<comment type="caution">
    <text evidence="1">The sequence shown here is derived from an EMBL/GenBank/DDBJ whole genome shotgun (WGS) entry which is preliminary data.</text>
</comment>
<reference evidence="1 2" key="1">
    <citation type="submission" date="2016-05" db="EMBL/GenBank/DDBJ databases">
        <title>Single-cell genome of chain-forming Candidatus Thiomargarita nelsonii and comparison to other large sulfur-oxidizing bacteria.</title>
        <authorList>
            <person name="Winkel M."/>
            <person name="Salman V."/>
            <person name="Woyke T."/>
            <person name="Schulz-Vogt H."/>
            <person name="Richter M."/>
            <person name="Flood B."/>
            <person name="Bailey J."/>
            <person name="Amann R."/>
            <person name="Mussmann M."/>
        </authorList>
    </citation>
    <scope>NUCLEOTIDE SEQUENCE [LARGE SCALE GENOMIC DNA]</scope>
    <source>
        <strain evidence="1 2">THI036</strain>
    </source>
</reference>
<sequence>MASLEPVDAPEGTAARPLAPVIVVTSASTVGLPRESKISRACISIISDTFLSLLL</sequence>
<evidence type="ECO:0000313" key="2">
    <source>
        <dbReference type="Proteomes" id="UP000076962"/>
    </source>
</evidence>
<dbReference type="AlphaFoldDB" id="A0A176S7S6"/>
<dbReference type="Proteomes" id="UP000076962">
    <property type="component" value="Unassembled WGS sequence"/>
</dbReference>
<protein>
    <submittedName>
        <fullName evidence="1">Uncharacterized protein</fullName>
    </submittedName>
</protein>
<evidence type="ECO:0000313" key="1">
    <source>
        <dbReference type="EMBL" id="OAD24085.1"/>
    </source>
</evidence>